<reference evidence="1" key="1">
    <citation type="submission" date="2020-09" db="EMBL/GenBank/DDBJ databases">
        <title>Rhizobia associated with sainfoin plants.</title>
        <authorList>
            <person name="Asharfi S."/>
            <person name="Kuzmanovic N."/>
            <person name="Bunk B."/>
            <person name="Sproeer C."/>
            <person name="Becker M."/>
            <person name="Thuenen T."/>
        </authorList>
    </citation>
    <scope>NUCLEOTIDE SEQUENCE</scope>
    <source>
        <strain evidence="1">OM4</strain>
    </source>
</reference>
<gene>
    <name evidence="1" type="ORF">IHQ72_33445</name>
</gene>
<protein>
    <recommendedName>
        <fullName evidence="3">DUF924 family protein</fullName>
    </recommendedName>
</protein>
<evidence type="ECO:0000313" key="2">
    <source>
        <dbReference type="Proteomes" id="UP001058098"/>
    </source>
</evidence>
<proteinExistence type="predicted"/>
<dbReference type="EMBL" id="CP062229">
    <property type="protein sequence ID" value="UVC19277.1"/>
    <property type="molecule type" value="Genomic_DNA"/>
</dbReference>
<keyword evidence="2" id="KW-1185">Reference proteome</keyword>
<organism evidence="1 2">
    <name type="scientific">Mesorhizobium onobrychidis</name>
    <dbReference type="NCBI Taxonomy" id="2775404"/>
    <lineage>
        <taxon>Bacteria</taxon>
        <taxon>Pseudomonadati</taxon>
        <taxon>Pseudomonadota</taxon>
        <taxon>Alphaproteobacteria</taxon>
        <taxon>Hyphomicrobiales</taxon>
        <taxon>Phyllobacteriaceae</taxon>
        <taxon>Mesorhizobium</taxon>
    </lineage>
</organism>
<accession>A0ABY5R9G4</accession>
<sequence>MKSAIHFWFGADASKARSRRLFDAVATEELVLKRIVGQLARQGPAQSNRGCTLQIILHRTARYPQYDRNLAGARPASGKPQHFVSIVSWSAFSLPASKCPRSSRGD</sequence>
<evidence type="ECO:0000313" key="1">
    <source>
        <dbReference type="EMBL" id="UVC19277.1"/>
    </source>
</evidence>
<name>A0ABY5R9G4_9HYPH</name>
<evidence type="ECO:0008006" key="3">
    <source>
        <dbReference type="Google" id="ProtNLM"/>
    </source>
</evidence>
<dbReference type="Proteomes" id="UP001058098">
    <property type="component" value="Chromosome"/>
</dbReference>